<keyword evidence="1" id="KW-0812">Transmembrane</keyword>
<evidence type="ECO:0000313" key="3">
    <source>
        <dbReference type="Proteomes" id="UP000657006"/>
    </source>
</evidence>
<keyword evidence="3" id="KW-1185">Reference proteome</keyword>
<keyword evidence="1" id="KW-0472">Membrane</keyword>
<evidence type="ECO:0000256" key="1">
    <source>
        <dbReference type="SAM" id="Phobius"/>
    </source>
</evidence>
<organism evidence="2 3">
    <name type="scientific">Bianquea renquensis</name>
    <dbReference type="NCBI Taxonomy" id="2763661"/>
    <lineage>
        <taxon>Bacteria</taxon>
        <taxon>Bacillati</taxon>
        <taxon>Bacillota</taxon>
        <taxon>Clostridia</taxon>
        <taxon>Eubacteriales</taxon>
        <taxon>Bianqueaceae</taxon>
        <taxon>Bianquea</taxon>
    </lineage>
</organism>
<dbReference type="AlphaFoldDB" id="A0A926I2B8"/>
<gene>
    <name evidence="2" type="ORF">H8730_10070</name>
</gene>
<dbReference type="EMBL" id="JACRSQ010000013">
    <property type="protein sequence ID" value="MBC8543891.1"/>
    <property type="molecule type" value="Genomic_DNA"/>
</dbReference>
<dbReference type="RefSeq" id="WP_177714676.1">
    <property type="nucleotide sequence ID" value="NZ_JACRSQ010000013.1"/>
</dbReference>
<keyword evidence="1" id="KW-1133">Transmembrane helix</keyword>
<name>A0A926I2B8_9FIRM</name>
<protein>
    <submittedName>
        <fullName evidence="2">Uncharacterized protein</fullName>
    </submittedName>
</protein>
<sequence>MAVCAGLCGCTAAFCGITASFSTGEAFGTFHRFALLFWLALIASFVFTVMAVRSRGKTEADVSPAAKRSVGFIKKLDRGEENFDEK</sequence>
<evidence type="ECO:0000313" key="2">
    <source>
        <dbReference type="EMBL" id="MBC8543891.1"/>
    </source>
</evidence>
<reference evidence="2" key="1">
    <citation type="submission" date="2020-08" db="EMBL/GenBank/DDBJ databases">
        <title>Genome public.</title>
        <authorList>
            <person name="Liu C."/>
            <person name="Sun Q."/>
        </authorList>
    </citation>
    <scope>NUCLEOTIDE SEQUENCE</scope>
    <source>
        <strain evidence="2">NSJ-32</strain>
    </source>
</reference>
<comment type="caution">
    <text evidence="2">The sequence shown here is derived from an EMBL/GenBank/DDBJ whole genome shotgun (WGS) entry which is preliminary data.</text>
</comment>
<feature type="transmembrane region" description="Helical" evidence="1">
    <location>
        <begin position="32"/>
        <end position="52"/>
    </location>
</feature>
<proteinExistence type="predicted"/>
<dbReference type="Proteomes" id="UP000657006">
    <property type="component" value="Unassembled WGS sequence"/>
</dbReference>
<accession>A0A926I2B8</accession>